<keyword evidence="4" id="KW-1185">Reference proteome</keyword>
<evidence type="ECO:0008006" key="5">
    <source>
        <dbReference type="Google" id="ProtNLM"/>
    </source>
</evidence>
<dbReference type="Proteomes" id="UP001054889">
    <property type="component" value="Unassembled WGS sequence"/>
</dbReference>
<keyword evidence="1" id="KW-1133">Transmembrane helix</keyword>
<evidence type="ECO:0000313" key="3">
    <source>
        <dbReference type="EMBL" id="GJM89390.1"/>
    </source>
</evidence>
<dbReference type="EMBL" id="BQKI01000002">
    <property type="protein sequence ID" value="GJM89390.1"/>
    <property type="molecule type" value="Genomic_DNA"/>
</dbReference>
<protein>
    <recommendedName>
        <fullName evidence="5">DUF4220 domain-containing protein</fullName>
    </recommendedName>
</protein>
<comment type="caution">
    <text evidence="3">The sequence shown here is derived from an EMBL/GenBank/DDBJ whole genome shotgun (WGS) entry which is preliminary data.</text>
</comment>
<evidence type="ECO:0000313" key="4">
    <source>
        <dbReference type="Proteomes" id="UP001054889"/>
    </source>
</evidence>
<organism evidence="3 4">
    <name type="scientific">Eleusine coracana subsp. coracana</name>
    <dbReference type="NCBI Taxonomy" id="191504"/>
    <lineage>
        <taxon>Eukaryota</taxon>
        <taxon>Viridiplantae</taxon>
        <taxon>Streptophyta</taxon>
        <taxon>Embryophyta</taxon>
        <taxon>Tracheophyta</taxon>
        <taxon>Spermatophyta</taxon>
        <taxon>Magnoliopsida</taxon>
        <taxon>Liliopsida</taxon>
        <taxon>Poales</taxon>
        <taxon>Poaceae</taxon>
        <taxon>PACMAD clade</taxon>
        <taxon>Chloridoideae</taxon>
        <taxon>Cynodonteae</taxon>
        <taxon>Eleusininae</taxon>
        <taxon>Eleusine</taxon>
    </lineage>
</organism>
<accession>A0AAV5BUP6</accession>
<dbReference type="AlphaFoldDB" id="A0AAV5BUP6"/>
<name>A0AAV5BUP6_ELECO</name>
<dbReference type="InterPro" id="IPR007658">
    <property type="entry name" value="DUF594"/>
</dbReference>
<evidence type="ECO:0000256" key="1">
    <source>
        <dbReference type="SAM" id="Phobius"/>
    </source>
</evidence>
<dbReference type="PANTHER" id="PTHR31325">
    <property type="entry name" value="OS01G0798800 PROTEIN-RELATED"/>
    <property type="match status" value="1"/>
</dbReference>
<gene>
    <name evidence="3" type="primary">ga05581</name>
    <name evidence="2" type="synonym">ga05127</name>
    <name evidence="2" type="ORF">PR202_ga05127</name>
    <name evidence="3" type="ORF">PR202_ga05581</name>
</gene>
<keyword evidence="1" id="KW-0472">Membrane</keyword>
<sequence length="538" mass="60695">MKEAPPPSVSSHDMHGNGIIKGLTTLLQVRLLRLQLVVVVSAVILAVVVLHGSVQGRSSDNVLRGVMGVAYSMLPVAVSYAVGLIQDGPFHDETFVLWATALLVLQGSAMSASERKLLRIQSVPATGRCQQECVGGQRKKQVLQHVLQTGLVLWLIINMRSRDACYRVVIWMFWALNLVKTVAKMVDVRVGVRDLDRSVTVMIVVITAGLEVFQAVVGFASNWRYVKTVYRCVRDGRDWTHTHLWLWLGRKSITPPGSNNNKSWWERREQKVGQYALLKYFRYRPCNLLSWMTLCLVERRRQGQNPGRTKPLPREARRAVLRTLKQSDGRLTNGVATLLRHGLLPRLAWACRLPKVTDQVLAWHIVTTCCDWTSGHPDHSVDNEHRLVARRLSNYCAYLVAFVPEMLPGPSYSTQQVFDTAVRHARDHLDGCRTQSSILTRLEQIADYELPWVQEGGTYERADNATVIERAAVLWGQLRSVGADDAWRWQVLAEFWAELVLFLAPSDNVEVHGLMLGSGGEFMTQLWVLLSNAGILER</sequence>
<proteinExistence type="predicted"/>
<reference evidence="3" key="1">
    <citation type="journal article" date="2018" name="DNA Res.">
        <title>Multiple hybrid de novo genome assembly of finger millet, an orphan allotetraploid crop.</title>
        <authorList>
            <person name="Hatakeyama M."/>
            <person name="Aluri S."/>
            <person name="Balachadran M.T."/>
            <person name="Sivarajan S.R."/>
            <person name="Patrignani A."/>
            <person name="Gruter S."/>
            <person name="Poveda L."/>
            <person name="Shimizu-Inatsugi R."/>
            <person name="Baeten J."/>
            <person name="Francoijs K.J."/>
            <person name="Nataraja K.N."/>
            <person name="Reddy Y.A.N."/>
            <person name="Phadnis S."/>
            <person name="Ravikumar R.L."/>
            <person name="Schlapbach R."/>
            <person name="Sreeman S.M."/>
            <person name="Shimizu K.K."/>
        </authorList>
    </citation>
    <scope>NUCLEOTIDE SEQUENCE</scope>
</reference>
<feature type="transmembrane region" description="Helical" evidence="1">
    <location>
        <begin position="198"/>
        <end position="221"/>
    </location>
</feature>
<feature type="transmembrane region" description="Helical" evidence="1">
    <location>
        <begin position="62"/>
        <end position="83"/>
    </location>
</feature>
<evidence type="ECO:0000313" key="2">
    <source>
        <dbReference type="EMBL" id="GJM88989.1"/>
    </source>
</evidence>
<dbReference type="EMBL" id="BQKI01000002">
    <property type="protein sequence ID" value="GJM88989.1"/>
    <property type="molecule type" value="Genomic_DNA"/>
</dbReference>
<feature type="transmembrane region" description="Helical" evidence="1">
    <location>
        <begin position="31"/>
        <end position="50"/>
    </location>
</feature>
<feature type="transmembrane region" description="Helical" evidence="1">
    <location>
        <begin position="164"/>
        <end position="186"/>
    </location>
</feature>
<dbReference type="Pfam" id="PF04578">
    <property type="entry name" value="DUF594"/>
    <property type="match status" value="1"/>
</dbReference>
<feature type="transmembrane region" description="Helical" evidence="1">
    <location>
        <begin position="95"/>
        <end position="112"/>
    </location>
</feature>
<reference evidence="3" key="2">
    <citation type="submission" date="2021-12" db="EMBL/GenBank/DDBJ databases">
        <title>Resequencing data analysis of finger millet.</title>
        <authorList>
            <person name="Hatakeyama M."/>
            <person name="Aluri S."/>
            <person name="Balachadran M.T."/>
            <person name="Sivarajan S.R."/>
            <person name="Poveda L."/>
            <person name="Shimizu-Inatsugi R."/>
            <person name="Schlapbach R."/>
            <person name="Sreeman S.M."/>
            <person name="Shimizu K.K."/>
        </authorList>
    </citation>
    <scope>NUCLEOTIDE SEQUENCE</scope>
</reference>
<keyword evidence="1" id="KW-0812">Transmembrane</keyword>